<evidence type="ECO:0000313" key="2">
    <source>
        <dbReference type="EMBL" id="KAA0972482.1"/>
    </source>
</evidence>
<sequence length="46" mass="5069">MADEPIILTPEERKAQRKRSIAIGLFLAVLVVVFYVVAVIKIGDSV</sequence>
<keyword evidence="1" id="KW-0472">Membrane</keyword>
<dbReference type="RefSeq" id="WP_149298235.1">
    <property type="nucleotide sequence ID" value="NZ_VTWH01000001.1"/>
</dbReference>
<accession>A0A5B0E2D8</accession>
<keyword evidence="3" id="KW-1185">Reference proteome</keyword>
<name>A0A5B0E2D8_9HYPH</name>
<evidence type="ECO:0000313" key="3">
    <source>
        <dbReference type="Proteomes" id="UP000324738"/>
    </source>
</evidence>
<comment type="caution">
    <text evidence="2">The sequence shown here is derived from an EMBL/GenBank/DDBJ whole genome shotgun (WGS) entry which is preliminary data.</text>
</comment>
<proteinExistence type="predicted"/>
<keyword evidence="2" id="KW-0808">Transferase</keyword>
<keyword evidence="1" id="KW-0812">Transmembrane</keyword>
<dbReference type="Proteomes" id="UP000324738">
    <property type="component" value="Unassembled WGS sequence"/>
</dbReference>
<organism evidence="2 3">
    <name type="scientific">Aureimonas fodinaquatilis</name>
    <dbReference type="NCBI Taxonomy" id="2565783"/>
    <lineage>
        <taxon>Bacteria</taxon>
        <taxon>Pseudomonadati</taxon>
        <taxon>Pseudomonadota</taxon>
        <taxon>Alphaproteobacteria</taxon>
        <taxon>Hyphomicrobiales</taxon>
        <taxon>Aurantimonadaceae</taxon>
        <taxon>Aureimonas</taxon>
    </lineage>
</organism>
<protein>
    <submittedName>
        <fullName evidence="2">Protoheme IX farnesyltransferase</fullName>
    </submittedName>
</protein>
<dbReference type="EMBL" id="VTWH01000001">
    <property type="protein sequence ID" value="KAA0972482.1"/>
    <property type="molecule type" value="Genomic_DNA"/>
</dbReference>
<reference evidence="2 3" key="1">
    <citation type="submission" date="2019-08" db="EMBL/GenBank/DDBJ databases">
        <title>Aureimonas fodiniaquatilis sp. nov., isolated from a coal mine wastewater.</title>
        <authorList>
            <person name="Kim W."/>
        </authorList>
    </citation>
    <scope>NUCLEOTIDE SEQUENCE [LARGE SCALE GENOMIC DNA]</scope>
    <source>
        <strain evidence="2 3">CAU 1482</strain>
    </source>
</reference>
<dbReference type="GO" id="GO:0016740">
    <property type="term" value="F:transferase activity"/>
    <property type="evidence" value="ECO:0007669"/>
    <property type="project" value="UniProtKB-KW"/>
</dbReference>
<keyword evidence="1" id="KW-1133">Transmembrane helix</keyword>
<evidence type="ECO:0000256" key="1">
    <source>
        <dbReference type="SAM" id="Phobius"/>
    </source>
</evidence>
<feature type="transmembrane region" description="Helical" evidence="1">
    <location>
        <begin position="21"/>
        <end position="40"/>
    </location>
</feature>
<dbReference type="AlphaFoldDB" id="A0A5B0E2D8"/>
<gene>
    <name evidence="2" type="ORF">FPY71_05175</name>
</gene>